<dbReference type="NCBIfam" id="NF003373">
    <property type="entry name" value="PRK04447.1-6"/>
    <property type="match status" value="1"/>
</dbReference>
<dbReference type="RefSeq" id="WP_193909070.1">
    <property type="nucleotide sequence ID" value="NZ_JADEXG010000041.1"/>
</dbReference>
<dbReference type="SUPFAM" id="SSF52733">
    <property type="entry name" value="Nicotinate mononucleotide:5,6-dimethylbenzimidazole phosphoribosyltransferase (CobT)"/>
    <property type="match status" value="1"/>
</dbReference>
<dbReference type="InterPro" id="IPR036087">
    <property type="entry name" value="Nict_dMeBzImd_PRibTrfase_sf"/>
</dbReference>
<dbReference type="AlphaFoldDB" id="A0A8J7DMI3"/>
<reference evidence="2" key="1">
    <citation type="submission" date="2020-10" db="EMBL/GenBank/DDBJ databases">
        <authorList>
            <person name="Castelo-Branco R."/>
            <person name="Eusebio N."/>
            <person name="Adriana R."/>
            <person name="Vieira A."/>
            <person name="Brugerolle De Fraissinette N."/>
            <person name="Rezende De Castro R."/>
            <person name="Schneider M.P."/>
            <person name="Vasconcelos V."/>
            <person name="Leao P.N."/>
        </authorList>
    </citation>
    <scope>NUCLEOTIDE SEQUENCE</scope>
    <source>
        <strain evidence="2">LEGE 07310</strain>
    </source>
</reference>
<evidence type="ECO:0000256" key="1">
    <source>
        <dbReference type="HAMAP-Rule" id="MF_01086"/>
    </source>
</evidence>
<evidence type="ECO:0000313" key="3">
    <source>
        <dbReference type="Proteomes" id="UP000636505"/>
    </source>
</evidence>
<protein>
    <recommendedName>
        <fullName evidence="1">UPF0284 protein IQ241_16275</fullName>
    </recommendedName>
</protein>
<dbReference type="Pfam" id="PF02277">
    <property type="entry name" value="DBI_PRT"/>
    <property type="match status" value="1"/>
</dbReference>
<dbReference type="PANTHER" id="PTHR38811">
    <property type="match status" value="1"/>
</dbReference>
<dbReference type="PANTHER" id="PTHR38811:SF1">
    <property type="entry name" value="UPF0284 PROTEIN SLL1500"/>
    <property type="match status" value="1"/>
</dbReference>
<dbReference type="GO" id="GO:0008939">
    <property type="term" value="F:nicotinate-nucleotide-dimethylbenzimidazole phosphoribosyltransferase activity"/>
    <property type="evidence" value="ECO:0007669"/>
    <property type="project" value="InterPro"/>
</dbReference>
<dbReference type="InterPro" id="IPR003200">
    <property type="entry name" value="Nict_dMeBzImd_PRibTrfase"/>
</dbReference>
<name>A0A8J7DMI3_9CYAN</name>
<dbReference type="Proteomes" id="UP000636505">
    <property type="component" value="Unassembled WGS sequence"/>
</dbReference>
<dbReference type="EMBL" id="JADEXG010000041">
    <property type="protein sequence ID" value="MBE9078831.1"/>
    <property type="molecule type" value="Genomic_DNA"/>
</dbReference>
<organism evidence="2 3">
    <name type="scientific">Vasconcelosia minhoensis LEGE 07310</name>
    <dbReference type="NCBI Taxonomy" id="915328"/>
    <lineage>
        <taxon>Bacteria</taxon>
        <taxon>Bacillati</taxon>
        <taxon>Cyanobacteriota</taxon>
        <taxon>Cyanophyceae</taxon>
        <taxon>Nodosilineales</taxon>
        <taxon>Cymatolegaceae</taxon>
        <taxon>Vasconcelosia</taxon>
        <taxon>Vasconcelosia minhoensis</taxon>
    </lineage>
</organism>
<proteinExistence type="inferred from homology"/>
<dbReference type="InterPro" id="IPR002805">
    <property type="entry name" value="Nict_dMeBzImd_PRibTrfase_arc"/>
</dbReference>
<comment type="caution">
    <text evidence="2">The sequence shown here is derived from an EMBL/GenBank/DDBJ whole genome shotgun (WGS) entry which is preliminary data.</text>
</comment>
<comment type="similarity">
    <text evidence="1">Belongs to the UPF0284 family.</text>
</comment>
<evidence type="ECO:0000313" key="2">
    <source>
        <dbReference type="EMBL" id="MBE9078831.1"/>
    </source>
</evidence>
<dbReference type="Gene3D" id="3.40.50.10210">
    <property type="match status" value="1"/>
</dbReference>
<dbReference type="HAMAP" id="MF_01086">
    <property type="entry name" value="UPF0284"/>
    <property type="match status" value="1"/>
</dbReference>
<dbReference type="NCBIfam" id="TIGR00303">
    <property type="entry name" value="nicotinate mononucleotide-dependent phosphoribosyltransferase CobT"/>
    <property type="match status" value="1"/>
</dbReference>
<keyword evidence="3" id="KW-1185">Reference proteome</keyword>
<gene>
    <name evidence="2" type="ORF">IQ241_16275</name>
</gene>
<sequence>MNEPVRLAPPLAAAVKVYTATVTGQTWLQHYCGLRPLFACILGFTETGLLPQISAAGATPDQRRYTAIADAEFLYDGAYPAPHHALPPLTAGASPAMISRAVLTGQEIPLYLFNAGLPQPPVVPHIDLAGLPARSLQTGQALPRDRVEALFTQGLQWGALLAQKNPHSYLILGECVVGGTTTAQAVLTALGYAVSGRMGSSHAVCNHAQKAALVTAGLRHWPGYRPNVPAGQAALAAIAAVGDPMQAVAAGMAIAASRYGGVMLAGGSQMLAVFAIARAIAQEQALTWQPAQIVVGTTRWVAEDPSSQAVGLAETIGDVPLIASQLSFGPSRYPQLRAYEQGFVKEGVGAGGCAISAQLYRGWTLMQLLAAVEAVLASCR</sequence>
<accession>A0A8J7DMI3</accession>